<evidence type="ECO:0000313" key="2">
    <source>
        <dbReference type="Proteomes" id="UP000325517"/>
    </source>
</evidence>
<evidence type="ECO:0000313" key="1">
    <source>
        <dbReference type="EMBL" id="QFF99884.1"/>
    </source>
</evidence>
<organism evidence="1 2">
    <name type="scientific">Psychrobacillus glaciei</name>
    <dbReference type="NCBI Taxonomy" id="2283160"/>
    <lineage>
        <taxon>Bacteria</taxon>
        <taxon>Bacillati</taxon>
        <taxon>Bacillota</taxon>
        <taxon>Bacilli</taxon>
        <taxon>Bacillales</taxon>
        <taxon>Bacillaceae</taxon>
        <taxon>Psychrobacillus</taxon>
    </lineage>
</organism>
<dbReference type="SUPFAM" id="SSF49764">
    <property type="entry name" value="HSP20-like chaperones"/>
    <property type="match status" value="1"/>
</dbReference>
<dbReference type="Gene3D" id="2.60.40.790">
    <property type="match status" value="1"/>
</dbReference>
<gene>
    <name evidence="1" type="ORF">PB01_14215</name>
</gene>
<dbReference type="EMBL" id="CP031223">
    <property type="protein sequence ID" value="QFF99884.1"/>
    <property type="molecule type" value="Genomic_DNA"/>
</dbReference>
<dbReference type="AlphaFoldDB" id="A0A5J6SSL5"/>
<dbReference type="OrthoDB" id="1806521at2"/>
<accession>A0A5J6SSL5</accession>
<dbReference type="InterPro" id="IPR008978">
    <property type="entry name" value="HSP20-like_chaperone"/>
</dbReference>
<proteinExistence type="predicted"/>
<protein>
    <submittedName>
        <fullName evidence="1">Hsp20/alpha crystallin family protein</fullName>
    </submittedName>
</protein>
<dbReference type="Proteomes" id="UP000325517">
    <property type="component" value="Chromosome"/>
</dbReference>
<dbReference type="KEGG" id="psyo:PB01_14215"/>
<sequence length="163" mass="19125">MTFGNDNVPKENNDQLVRMSDMDFKPFSLLNLINGMDSYFNQFFKHINTHLSVNPHWINTYETDSEVIIEAILPGCTKNQIQLEIIGNQLRIGVESSVLEEVNYETHTGRRQFYQRREHVIPLPYSISEKETITSFHNETLKITFPKKDIMRRYLEIGDNTLN</sequence>
<reference evidence="1 2" key="1">
    <citation type="submission" date="2018-07" db="EMBL/GenBank/DDBJ databases">
        <title>Complete genome sequence of Psychrobacillus sp. PB01, isolated from iceberg, and comparative genome analysis of Psychrobacillus strains.</title>
        <authorList>
            <person name="Lee P.C."/>
        </authorList>
    </citation>
    <scope>NUCLEOTIDE SEQUENCE [LARGE SCALE GENOMIC DNA]</scope>
    <source>
        <strain evidence="1 2">PB01</strain>
    </source>
</reference>
<keyword evidence="2" id="KW-1185">Reference proteome</keyword>
<dbReference type="CDD" id="cd06464">
    <property type="entry name" value="ACD_sHsps-like"/>
    <property type="match status" value="1"/>
</dbReference>
<dbReference type="RefSeq" id="WP_151700784.1">
    <property type="nucleotide sequence ID" value="NZ_CP031223.1"/>
</dbReference>
<name>A0A5J6SSL5_9BACI</name>